<dbReference type="EC" id="2.7.13.3" evidence="2"/>
<evidence type="ECO:0000256" key="4">
    <source>
        <dbReference type="ARBA" id="ARBA00022679"/>
    </source>
</evidence>
<feature type="domain" description="Histidine kinase" evidence="6">
    <location>
        <begin position="54"/>
        <end position="263"/>
    </location>
</feature>
<sequence>MVVMPYLQQVENRQKGVVISFNDITELKKAKIELDEKNESLLRINADLEHFIHMASHDLIDPLCSIESSITLMNLVEHSNAELSQFLNIINSSVRKFRMLINNLATIAKLENNMAEMGAVDFEETISNVEWSLEKRIKASNAVITTQLEVKDIFFSPKNLRSILYNLVSNALKFSGREPPKVHIHTRQEGKYVILSVEDNGIGIPQDGMKKLFTIYGRLDMNVEGHGVGLYLANKIIHAAGGDLKVESTPGKGSKFSFYFKIN</sequence>
<evidence type="ECO:0000256" key="1">
    <source>
        <dbReference type="ARBA" id="ARBA00000085"/>
    </source>
</evidence>
<keyword evidence="8" id="KW-1185">Reference proteome</keyword>
<dbReference type="AlphaFoldDB" id="A0A2T7BNU8"/>
<dbReference type="PANTHER" id="PTHR43304:SF1">
    <property type="entry name" value="PAC DOMAIN-CONTAINING PROTEIN"/>
    <property type="match status" value="1"/>
</dbReference>
<dbReference type="CDD" id="cd00075">
    <property type="entry name" value="HATPase"/>
    <property type="match status" value="1"/>
</dbReference>
<dbReference type="SUPFAM" id="SSF47384">
    <property type="entry name" value="Homodimeric domain of signal transducing histidine kinase"/>
    <property type="match status" value="1"/>
</dbReference>
<name>A0A2T7BNU8_9BACT</name>
<evidence type="ECO:0000256" key="3">
    <source>
        <dbReference type="ARBA" id="ARBA00022553"/>
    </source>
</evidence>
<dbReference type="Gene3D" id="3.30.565.10">
    <property type="entry name" value="Histidine kinase-like ATPase, C-terminal domain"/>
    <property type="match status" value="1"/>
</dbReference>
<protein>
    <recommendedName>
        <fullName evidence="2">histidine kinase</fullName>
        <ecNumber evidence="2">2.7.13.3</ecNumber>
    </recommendedName>
</protein>
<dbReference type="Proteomes" id="UP000244450">
    <property type="component" value="Unassembled WGS sequence"/>
</dbReference>
<proteinExistence type="predicted"/>
<evidence type="ECO:0000256" key="5">
    <source>
        <dbReference type="ARBA" id="ARBA00022777"/>
    </source>
</evidence>
<evidence type="ECO:0000256" key="2">
    <source>
        <dbReference type="ARBA" id="ARBA00012438"/>
    </source>
</evidence>
<keyword evidence="4" id="KW-0808">Transferase</keyword>
<dbReference type="InterPro" id="IPR005467">
    <property type="entry name" value="His_kinase_dom"/>
</dbReference>
<evidence type="ECO:0000313" key="7">
    <source>
        <dbReference type="EMBL" id="PUZ29357.1"/>
    </source>
</evidence>
<dbReference type="PROSITE" id="PS50109">
    <property type="entry name" value="HIS_KIN"/>
    <property type="match status" value="1"/>
</dbReference>
<organism evidence="7 8">
    <name type="scientific">Chitinophaga parva</name>
    <dbReference type="NCBI Taxonomy" id="2169414"/>
    <lineage>
        <taxon>Bacteria</taxon>
        <taxon>Pseudomonadati</taxon>
        <taxon>Bacteroidota</taxon>
        <taxon>Chitinophagia</taxon>
        <taxon>Chitinophagales</taxon>
        <taxon>Chitinophagaceae</taxon>
        <taxon>Chitinophaga</taxon>
    </lineage>
</organism>
<dbReference type="PRINTS" id="PR00344">
    <property type="entry name" value="BCTRLSENSOR"/>
</dbReference>
<keyword evidence="5" id="KW-0418">Kinase</keyword>
<dbReference type="Gene3D" id="1.10.287.130">
    <property type="match status" value="1"/>
</dbReference>
<evidence type="ECO:0000313" key="8">
    <source>
        <dbReference type="Proteomes" id="UP000244450"/>
    </source>
</evidence>
<accession>A0A2T7BNU8</accession>
<dbReference type="PANTHER" id="PTHR43304">
    <property type="entry name" value="PHYTOCHROME-LIKE PROTEIN CPH1"/>
    <property type="match status" value="1"/>
</dbReference>
<dbReference type="InterPro" id="IPR052162">
    <property type="entry name" value="Sensor_kinase/Photoreceptor"/>
</dbReference>
<dbReference type="SUPFAM" id="SSF55874">
    <property type="entry name" value="ATPase domain of HSP90 chaperone/DNA topoisomerase II/histidine kinase"/>
    <property type="match status" value="1"/>
</dbReference>
<evidence type="ECO:0000259" key="6">
    <source>
        <dbReference type="PROSITE" id="PS50109"/>
    </source>
</evidence>
<dbReference type="GO" id="GO:0000155">
    <property type="term" value="F:phosphorelay sensor kinase activity"/>
    <property type="evidence" value="ECO:0007669"/>
    <property type="project" value="InterPro"/>
</dbReference>
<dbReference type="Pfam" id="PF02518">
    <property type="entry name" value="HATPase_c"/>
    <property type="match status" value="1"/>
</dbReference>
<dbReference type="InterPro" id="IPR036097">
    <property type="entry name" value="HisK_dim/P_sf"/>
</dbReference>
<dbReference type="InterPro" id="IPR004358">
    <property type="entry name" value="Sig_transdc_His_kin-like_C"/>
</dbReference>
<dbReference type="SMART" id="SM00387">
    <property type="entry name" value="HATPase_c"/>
    <property type="match status" value="1"/>
</dbReference>
<reference evidence="7 8" key="1">
    <citation type="submission" date="2018-04" db="EMBL/GenBank/DDBJ databases">
        <title>Chitinophaga fuyangensis sp. nov., isolated from soil in a chemical factory.</title>
        <authorList>
            <person name="Chen K."/>
        </authorList>
    </citation>
    <scope>NUCLEOTIDE SEQUENCE [LARGE SCALE GENOMIC DNA]</scope>
    <source>
        <strain evidence="7 8">LY-1</strain>
    </source>
</reference>
<dbReference type="OrthoDB" id="9781208at2"/>
<gene>
    <name evidence="7" type="ORF">DCC81_07845</name>
</gene>
<dbReference type="EMBL" id="QCYK01000001">
    <property type="protein sequence ID" value="PUZ29357.1"/>
    <property type="molecule type" value="Genomic_DNA"/>
</dbReference>
<dbReference type="InterPro" id="IPR003594">
    <property type="entry name" value="HATPase_dom"/>
</dbReference>
<keyword evidence="3" id="KW-0597">Phosphoprotein</keyword>
<comment type="catalytic activity">
    <reaction evidence="1">
        <text>ATP + protein L-histidine = ADP + protein N-phospho-L-histidine.</text>
        <dbReference type="EC" id="2.7.13.3"/>
    </reaction>
</comment>
<dbReference type="InterPro" id="IPR036890">
    <property type="entry name" value="HATPase_C_sf"/>
</dbReference>
<comment type="caution">
    <text evidence="7">The sequence shown here is derived from an EMBL/GenBank/DDBJ whole genome shotgun (WGS) entry which is preliminary data.</text>
</comment>